<accession>A0ABQ9HVB6</accession>
<dbReference type="EMBL" id="JARBHB010000004">
    <property type="protein sequence ID" value="KAJ8887753.1"/>
    <property type="molecule type" value="Genomic_DNA"/>
</dbReference>
<gene>
    <name evidence="2" type="ORF">PR048_013971</name>
</gene>
<reference evidence="2 3" key="1">
    <citation type="submission" date="2023-02" db="EMBL/GenBank/DDBJ databases">
        <title>LHISI_Scaffold_Assembly.</title>
        <authorList>
            <person name="Stuart O.P."/>
            <person name="Cleave R."/>
            <person name="Magrath M.J.L."/>
            <person name="Mikheyev A.S."/>
        </authorList>
    </citation>
    <scope>NUCLEOTIDE SEQUENCE [LARGE SCALE GENOMIC DNA]</scope>
    <source>
        <strain evidence="2">Daus_M_001</strain>
        <tissue evidence="2">Leg muscle</tissue>
    </source>
</reference>
<dbReference type="PANTHER" id="PTHR37162:SF1">
    <property type="entry name" value="BED-TYPE DOMAIN-CONTAINING PROTEIN"/>
    <property type="match status" value="1"/>
</dbReference>
<sequence length="213" mass="23742">MEVSCSCGSIWESPLPVIWFVRVPVLLVLCARSVVKEASPTFGVIRWCEIIDAKGGKSEIEKHFKTNKHRNSVTSVQSQVNIDKLLTAPSTIQADKVKNAELLMTAFIIEHNFPFSISSHLSKLVLQMCPDSSYKMYSSCQNVVGRKSYEDLSAKLKVNNFFRSGGLSFRQCWKEAPLCCCSNSRHLTELGSATAQVLFDVVQKSFQEGGIEL</sequence>
<dbReference type="PANTHER" id="PTHR37162">
    <property type="entry name" value="HAT FAMILY DIMERISATION DOMAINCONTAINING PROTEIN-RELATED"/>
    <property type="match status" value="1"/>
</dbReference>
<organism evidence="2 3">
    <name type="scientific">Dryococelus australis</name>
    <dbReference type="NCBI Taxonomy" id="614101"/>
    <lineage>
        <taxon>Eukaryota</taxon>
        <taxon>Metazoa</taxon>
        <taxon>Ecdysozoa</taxon>
        <taxon>Arthropoda</taxon>
        <taxon>Hexapoda</taxon>
        <taxon>Insecta</taxon>
        <taxon>Pterygota</taxon>
        <taxon>Neoptera</taxon>
        <taxon>Polyneoptera</taxon>
        <taxon>Phasmatodea</taxon>
        <taxon>Verophasmatodea</taxon>
        <taxon>Anareolatae</taxon>
        <taxon>Phasmatidae</taxon>
        <taxon>Eurycanthinae</taxon>
        <taxon>Dryococelus</taxon>
    </lineage>
</organism>
<protein>
    <submittedName>
        <fullName evidence="2">Uncharacterized protein</fullName>
    </submittedName>
</protein>
<dbReference type="Proteomes" id="UP001159363">
    <property type="component" value="Chromosome X"/>
</dbReference>
<proteinExistence type="predicted"/>
<evidence type="ECO:0000313" key="3">
    <source>
        <dbReference type="Proteomes" id="UP001159363"/>
    </source>
</evidence>
<feature type="signal peptide" evidence="1">
    <location>
        <begin position="1"/>
        <end position="38"/>
    </location>
</feature>
<evidence type="ECO:0000256" key="1">
    <source>
        <dbReference type="SAM" id="SignalP"/>
    </source>
</evidence>
<comment type="caution">
    <text evidence="2">The sequence shown here is derived from an EMBL/GenBank/DDBJ whole genome shotgun (WGS) entry which is preliminary data.</text>
</comment>
<name>A0ABQ9HVB6_9NEOP</name>
<feature type="chain" id="PRO_5046538472" evidence="1">
    <location>
        <begin position="39"/>
        <end position="213"/>
    </location>
</feature>
<keyword evidence="1" id="KW-0732">Signal</keyword>
<keyword evidence="3" id="KW-1185">Reference proteome</keyword>
<evidence type="ECO:0000313" key="2">
    <source>
        <dbReference type="EMBL" id="KAJ8887753.1"/>
    </source>
</evidence>